<proteinExistence type="predicted"/>
<reference evidence="2" key="1">
    <citation type="submission" date="2022-11" db="UniProtKB">
        <authorList>
            <consortium name="WormBaseParasite"/>
        </authorList>
    </citation>
    <scope>IDENTIFICATION</scope>
</reference>
<evidence type="ECO:0000313" key="1">
    <source>
        <dbReference type="Proteomes" id="UP000887576"/>
    </source>
</evidence>
<evidence type="ECO:0000313" key="2">
    <source>
        <dbReference type="WBParaSite" id="JU765_v2.g9426.t1"/>
    </source>
</evidence>
<dbReference type="Proteomes" id="UP000887576">
    <property type="component" value="Unplaced"/>
</dbReference>
<name>A0AC34RR41_9BILA</name>
<protein>
    <submittedName>
        <fullName evidence="2">SH2 domain-containing protein</fullName>
    </submittedName>
</protein>
<sequence length="90" mass="10261">MTEKGLKRTCQDEGENGENLDFYHGLLPREDLPYLLKRNGDFLIRTSEVKPGQETRQIILSVCINDVDTIAERDIKHIVIQKSSDGKFGI</sequence>
<organism evidence="1 2">
    <name type="scientific">Panagrolaimus sp. JU765</name>
    <dbReference type="NCBI Taxonomy" id="591449"/>
    <lineage>
        <taxon>Eukaryota</taxon>
        <taxon>Metazoa</taxon>
        <taxon>Ecdysozoa</taxon>
        <taxon>Nematoda</taxon>
        <taxon>Chromadorea</taxon>
        <taxon>Rhabditida</taxon>
        <taxon>Tylenchina</taxon>
        <taxon>Panagrolaimomorpha</taxon>
        <taxon>Panagrolaimoidea</taxon>
        <taxon>Panagrolaimidae</taxon>
        <taxon>Panagrolaimus</taxon>
    </lineage>
</organism>
<accession>A0AC34RR41</accession>
<dbReference type="WBParaSite" id="JU765_v2.g9426.t1">
    <property type="protein sequence ID" value="JU765_v2.g9426.t1"/>
    <property type="gene ID" value="JU765_v2.g9426"/>
</dbReference>